<evidence type="ECO:0000256" key="2">
    <source>
        <dbReference type="ARBA" id="ARBA00023125"/>
    </source>
</evidence>
<dbReference type="SMART" id="SM00421">
    <property type="entry name" value="HTH_LUXR"/>
    <property type="match status" value="1"/>
</dbReference>
<feature type="domain" description="HTH luxR-type" evidence="4">
    <location>
        <begin position="206"/>
        <end position="271"/>
    </location>
</feature>
<dbReference type="InterPro" id="IPR036388">
    <property type="entry name" value="WH-like_DNA-bd_sf"/>
</dbReference>
<dbReference type="PANTHER" id="PTHR44688:SF16">
    <property type="entry name" value="DNA-BINDING TRANSCRIPTIONAL ACTIVATOR DEVR_DOSR"/>
    <property type="match status" value="1"/>
</dbReference>
<dbReference type="EMBL" id="CP053564">
    <property type="protein sequence ID" value="QJY45709.1"/>
    <property type="molecule type" value="Genomic_DNA"/>
</dbReference>
<accession>A0A6M6JH52</accession>
<gene>
    <name evidence="5" type="ORF">HOP40_07770</name>
</gene>
<dbReference type="RefSeq" id="WP_172156112.1">
    <property type="nucleotide sequence ID" value="NZ_CP053564.1"/>
</dbReference>
<evidence type="ECO:0000313" key="5">
    <source>
        <dbReference type="EMBL" id="QJY45709.1"/>
    </source>
</evidence>
<sequence>MDDDTSPTPTAARLVGLRLRQLQRATGLPAVFGGATAPRRSGRELHITHVRGTIGTSLLDLRVGPGRGLGGSVLASGALRTVPDYASTRSITHDFDEIVVAQERISSIFALPVTVAGVVRAIIYGAVRGPHRIGDAVLERAAAFGTALEQELAGVLTRPATPVLPHSRAAVAELAELARTTGDAATRRRLDQLIAGLRDVVGGAAPTAGQPGLAPREVEVLRLVAVGMTNGEVAGELGLSVETVRAYLRSATRRLGVHNRTAAVHVARVLGLL</sequence>
<reference evidence="5 6" key="1">
    <citation type="submission" date="2020-05" db="EMBL/GenBank/DDBJ databases">
        <authorList>
            <person name="Mo P."/>
        </authorList>
    </citation>
    <scope>NUCLEOTIDE SEQUENCE [LARGE SCALE GENOMIC DNA]</scope>
    <source>
        <strain evidence="5 6">Gen01</strain>
    </source>
</reference>
<dbReference type="GO" id="GO:0003677">
    <property type="term" value="F:DNA binding"/>
    <property type="evidence" value="ECO:0007669"/>
    <property type="project" value="UniProtKB-KW"/>
</dbReference>
<dbReference type="CDD" id="cd06170">
    <property type="entry name" value="LuxR_C_like"/>
    <property type="match status" value="1"/>
</dbReference>
<dbReference type="InterPro" id="IPR000792">
    <property type="entry name" value="Tscrpt_reg_LuxR_C"/>
</dbReference>
<dbReference type="PRINTS" id="PR00038">
    <property type="entry name" value="HTHLUXR"/>
</dbReference>
<evidence type="ECO:0000256" key="1">
    <source>
        <dbReference type="ARBA" id="ARBA00023015"/>
    </source>
</evidence>
<keyword evidence="1" id="KW-0805">Transcription regulation</keyword>
<dbReference type="Pfam" id="PF00196">
    <property type="entry name" value="GerE"/>
    <property type="match status" value="1"/>
</dbReference>
<dbReference type="PANTHER" id="PTHR44688">
    <property type="entry name" value="DNA-BINDING TRANSCRIPTIONAL ACTIVATOR DEVR_DOSR"/>
    <property type="match status" value="1"/>
</dbReference>
<dbReference type="SUPFAM" id="SSF46894">
    <property type="entry name" value="C-terminal effector domain of the bipartite response regulators"/>
    <property type="match status" value="1"/>
</dbReference>
<proteinExistence type="predicted"/>
<dbReference type="Gene3D" id="3.30.450.40">
    <property type="match status" value="1"/>
</dbReference>
<keyword evidence="2" id="KW-0238">DNA-binding</keyword>
<dbReference type="AlphaFoldDB" id="A0A6M6JH52"/>
<keyword evidence="3" id="KW-0804">Transcription</keyword>
<evidence type="ECO:0000256" key="3">
    <source>
        <dbReference type="ARBA" id="ARBA00023163"/>
    </source>
</evidence>
<dbReference type="PROSITE" id="PS50043">
    <property type="entry name" value="HTH_LUXR_2"/>
    <property type="match status" value="1"/>
</dbReference>
<dbReference type="Gene3D" id="1.10.10.10">
    <property type="entry name" value="Winged helix-like DNA-binding domain superfamily/Winged helix DNA-binding domain"/>
    <property type="match status" value="1"/>
</dbReference>
<evidence type="ECO:0000313" key="6">
    <source>
        <dbReference type="Proteomes" id="UP000505377"/>
    </source>
</evidence>
<organism evidence="5 6">
    <name type="scientific">Pseudonocardia broussonetiae</name>
    <dbReference type="NCBI Taxonomy" id="2736640"/>
    <lineage>
        <taxon>Bacteria</taxon>
        <taxon>Bacillati</taxon>
        <taxon>Actinomycetota</taxon>
        <taxon>Actinomycetes</taxon>
        <taxon>Pseudonocardiales</taxon>
        <taxon>Pseudonocardiaceae</taxon>
        <taxon>Pseudonocardia</taxon>
    </lineage>
</organism>
<keyword evidence="6" id="KW-1185">Reference proteome</keyword>
<dbReference type="PROSITE" id="PS00622">
    <property type="entry name" value="HTH_LUXR_1"/>
    <property type="match status" value="1"/>
</dbReference>
<dbReference type="KEGG" id="pbro:HOP40_07770"/>
<name>A0A6M6JH52_9PSEU</name>
<dbReference type="SUPFAM" id="SSF55781">
    <property type="entry name" value="GAF domain-like"/>
    <property type="match status" value="1"/>
</dbReference>
<evidence type="ECO:0000259" key="4">
    <source>
        <dbReference type="PROSITE" id="PS50043"/>
    </source>
</evidence>
<dbReference type="InterPro" id="IPR016032">
    <property type="entry name" value="Sig_transdc_resp-reg_C-effctor"/>
</dbReference>
<protein>
    <submittedName>
        <fullName evidence="5">Helix-turn-helix transcriptional regulator</fullName>
    </submittedName>
</protein>
<dbReference type="GO" id="GO:0006355">
    <property type="term" value="P:regulation of DNA-templated transcription"/>
    <property type="evidence" value="ECO:0007669"/>
    <property type="project" value="InterPro"/>
</dbReference>
<dbReference type="Proteomes" id="UP000505377">
    <property type="component" value="Chromosome"/>
</dbReference>
<dbReference type="InterPro" id="IPR029016">
    <property type="entry name" value="GAF-like_dom_sf"/>
</dbReference>